<evidence type="ECO:0000313" key="3">
    <source>
        <dbReference type="Proteomes" id="UP000193560"/>
    </source>
</evidence>
<dbReference type="Proteomes" id="UP000193560">
    <property type="component" value="Unassembled WGS sequence"/>
</dbReference>
<evidence type="ECO:0000313" key="2">
    <source>
        <dbReference type="EMBL" id="ORZ17665.1"/>
    </source>
</evidence>
<comment type="caution">
    <text evidence="2">The sequence shown here is derived from an EMBL/GenBank/DDBJ whole genome shotgun (WGS) entry which is preliminary data.</text>
</comment>
<dbReference type="OrthoDB" id="2284147at2759"/>
<proteinExistence type="predicted"/>
<sequence>MVAENDMPFFVFAWILFLSLIVNSCDGMQLRKHDQRITEPTQEESILVAADLNTETATEHSTNTTKGCGQGTMTCLNFASDNTDLPVRCGTLTNVPLCPNNEPQEACNTFCDSDG</sequence>
<dbReference type="AlphaFoldDB" id="A0A1X2IJB7"/>
<evidence type="ECO:0008006" key="4">
    <source>
        <dbReference type="Google" id="ProtNLM"/>
    </source>
</evidence>
<evidence type="ECO:0000256" key="1">
    <source>
        <dbReference type="SAM" id="SignalP"/>
    </source>
</evidence>
<dbReference type="EMBL" id="MCGE01000009">
    <property type="protein sequence ID" value="ORZ17665.1"/>
    <property type="molecule type" value="Genomic_DNA"/>
</dbReference>
<keyword evidence="3" id="KW-1185">Reference proteome</keyword>
<organism evidence="2 3">
    <name type="scientific">Absidia repens</name>
    <dbReference type="NCBI Taxonomy" id="90262"/>
    <lineage>
        <taxon>Eukaryota</taxon>
        <taxon>Fungi</taxon>
        <taxon>Fungi incertae sedis</taxon>
        <taxon>Mucoromycota</taxon>
        <taxon>Mucoromycotina</taxon>
        <taxon>Mucoromycetes</taxon>
        <taxon>Mucorales</taxon>
        <taxon>Cunninghamellaceae</taxon>
        <taxon>Absidia</taxon>
    </lineage>
</organism>
<feature type="chain" id="PRO_5012981955" description="Secreted protein" evidence="1">
    <location>
        <begin position="28"/>
        <end position="115"/>
    </location>
</feature>
<reference evidence="2 3" key="1">
    <citation type="submission" date="2016-07" db="EMBL/GenBank/DDBJ databases">
        <title>Pervasive Adenine N6-methylation of Active Genes in Fungi.</title>
        <authorList>
            <consortium name="DOE Joint Genome Institute"/>
            <person name="Mondo S.J."/>
            <person name="Dannebaum R.O."/>
            <person name="Kuo R.C."/>
            <person name="Labutti K."/>
            <person name="Haridas S."/>
            <person name="Kuo A."/>
            <person name="Salamov A."/>
            <person name="Ahrendt S.R."/>
            <person name="Lipzen A."/>
            <person name="Sullivan W."/>
            <person name="Andreopoulos W.B."/>
            <person name="Clum A."/>
            <person name="Lindquist E."/>
            <person name="Daum C."/>
            <person name="Ramamoorthy G.K."/>
            <person name="Gryganskyi A."/>
            <person name="Culley D."/>
            <person name="Magnuson J.K."/>
            <person name="James T.Y."/>
            <person name="O'Malley M.A."/>
            <person name="Stajich J.E."/>
            <person name="Spatafora J.W."/>
            <person name="Visel A."/>
            <person name="Grigoriev I.V."/>
        </authorList>
    </citation>
    <scope>NUCLEOTIDE SEQUENCE [LARGE SCALE GENOMIC DNA]</scope>
    <source>
        <strain evidence="2 3">NRRL 1336</strain>
    </source>
</reference>
<name>A0A1X2IJB7_9FUNG</name>
<protein>
    <recommendedName>
        <fullName evidence="4">Secreted protein</fullName>
    </recommendedName>
</protein>
<accession>A0A1X2IJB7</accession>
<feature type="signal peptide" evidence="1">
    <location>
        <begin position="1"/>
        <end position="27"/>
    </location>
</feature>
<keyword evidence="1" id="KW-0732">Signal</keyword>
<gene>
    <name evidence="2" type="ORF">BCR42DRAFT_412264</name>
</gene>